<keyword evidence="4" id="KW-1133">Transmembrane helix</keyword>
<keyword evidence="2" id="KW-0808">Transferase</keyword>
<evidence type="ECO:0000256" key="4">
    <source>
        <dbReference type="SAM" id="Phobius"/>
    </source>
</evidence>
<dbReference type="GO" id="GO:0016757">
    <property type="term" value="F:glycosyltransferase activity"/>
    <property type="evidence" value="ECO:0007669"/>
    <property type="project" value="InterPro"/>
</dbReference>
<dbReference type="eggNOG" id="KOG1022">
    <property type="taxonomic scope" value="Eukaryota"/>
</dbReference>
<proteinExistence type="inferred from homology"/>
<evidence type="ECO:0000313" key="7">
    <source>
        <dbReference type="Proteomes" id="UP000008311"/>
    </source>
</evidence>
<dbReference type="Proteomes" id="UP000008311">
    <property type="component" value="Unassembled WGS sequence"/>
</dbReference>
<reference evidence="7" key="1">
    <citation type="journal article" date="2010" name="Nat. Biotechnol.">
        <title>Draft genome sequence of the oilseed species Ricinus communis.</title>
        <authorList>
            <person name="Chan A.P."/>
            <person name="Crabtree J."/>
            <person name="Zhao Q."/>
            <person name="Lorenzi H."/>
            <person name="Orvis J."/>
            <person name="Puiu D."/>
            <person name="Melake-Berhan A."/>
            <person name="Jones K.M."/>
            <person name="Redman J."/>
            <person name="Chen G."/>
            <person name="Cahoon E.B."/>
            <person name="Gedil M."/>
            <person name="Stanke M."/>
            <person name="Haas B.J."/>
            <person name="Wortman J.R."/>
            <person name="Fraser-Liggett C.M."/>
            <person name="Ravel J."/>
            <person name="Rabinowicz P.D."/>
        </authorList>
    </citation>
    <scope>NUCLEOTIDE SEQUENCE [LARGE SCALE GENOMIC DNA]</scope>
    <source>
        <strain evidence="7">cv. Hale</strain>
    </source>
</reference>
<dbReference type="PANTHER" id="PTHR48410:SF1">
    <property type="entry name" value="GLYCOSYLINOSITOL PHOSPHORYLCERAMIDE MANNOSYL TRANSFERASE 1"/>
    <property type="match status" value="1"/>
</dbReference>
<dbReference type="InterPro" id="IPR029044">
    <property type="entry name" value="Nucleotide-diphossugar_trans"/>
</dbReference>
<evidence type="ECO:0000256" key="2">
    <source>
        <dbReference type="ARBA" id="ARBA00022679"/>
    </source>
</evidence>
<keyword evidence="3" id="KW-1015">Disulfide bond</keyword>
<feature type="transmembrane region" description="Helical" evidence="4">
    <location>
        <begin position="201"/>
        <end position="221"/>
    </location>
</feature>
<dbReference type="EMBL" id="EQ973773">
    <property type="protein sequence ID" value="EEF51484.1"/>
    <property type="molecule type" value="Genomic_DNA"/>
</dbReference>
<dbReference type="PANTHER" id="PTHR48410">
    <property type="entry name" value="GLYCOSYLINOSITOL PHOSPHORYLCERAMIDE MANNOSYL TRANSFERASE 1"/>
    <property type="match status" value="1"/>
</dbReference>
<dbReference type="SUPFAM" id="SSF53448">
    <property type="entry name" value="Nucleotide-diphospho-sugar transferases"/>
    <property type="match status" value="1"/>
</dbReference>
<feature type="transmembrane region" description="Helical" evidence="4">
    <location>
        <begin position="48"/>
        <end position="69"/>
    </location>
</feature>
<comment type="similarity">
    <text evidence="1">Belongs to the glycosyltransferase 64 family.</text>
</comment>
<dbReference type="STRING" id="3988.B9R9K7"/>
<keyword evidence="4" id="KW-0472">Membrane</keyword>
<dbReference type="InterPro" id="IPR015338">
    <property type="entry name" value="GT64_dom"/>
</dbReference>
<feature type="domain" description="Glycosyl transferase 64" evidence="5">
    <location>
        <begin position="87"/>
        <end position="271"/>
    </location>
</feature>
<evidence type="ECO:0000256" key="3">
    <source>
        <dbReference type="ARBA" id="ARBA00023157"/>
    </source>
</evidence>
<evidence type="ECO:0000313" key="6">
    <source>
        <dbReference type="EMBL" id="EEF51484.1"/>
    </source>
</evidence>
<dbReference type="GO" id="GO:0016020">
    <property type="term" value="C:membrane"/>
    <property type="evidence" value="ECO:0007669"/>
    <property type="project" value="InterPro"/>
</dbReference>
<protein>
    <recommendedName>
        <fullName evidence="5">Glycosyl transferase 64 domain-containing protein</fullName>
    </recommendedName>
</protein>
<dbReference type="Gene3D" id="3.90.550.10">
    <property type="entry name" value="Spore Coat Polysaccharide Biosynthesis Protein SpsA, Chain A"/>
    <property type="match status" value="1"/>
</dbReference>
<dbReference type="AlphaFoldDB" id="B9R9K7"/>
<dbReference type="InterPro" id="IPR053318">
    <property type="entry name" value="GT64"/>
</dbReference>
<sequence>MSTLRDLVVDDLYSPAKEKAADKSSYNNRWTPLQRRIRHLLAAAKFKLLLGLCVLCVAVFMTSKISFLMDWIPEESSSFSSPSKGGYTVLINTWKRNSLLKHSVALYASCGDTVAIHAVWGETDPPLLSLKAYFKRIVFKPIANVKTDAFSVDDDVIVPCSALDFALSVRQTAPSAMVGFIPRMHLLDSQKNGVPYYKYGGWWSVWWTGAYSMVLSIAAFFHKKYLDLYAHTMPKPIQDYVARERNCEDIAMSFLVANSTGAPPIWVKEMRVSCFNPDNDIVNKKEATGD</sequence>
<keyword evidence="4" id="KW-0812">Transmembrane</keyword>
<keyword evidence="7" id="KW-1185">Reference proteome</keyword>
<evidence type="ECO:0000256" key="1">
    <source>
        <dbReference type="ARBA" id="ARBA00008700"/>
    </source>
</evidence>
<gene>
    <name evidence="6" type="ORF">RCOM_1498510</name>
</gene>
<name>B9R9K7_RICCO</name>
<dbReference type="Pfam" id="PF09258">
    <property type="entry name" value="Glyco_transf_64"/>
    <property type="match status" value="1"/>
</dbReference>
<organism evidence="6 7">
    <name type="scientific">Ricinus communis</name>
    <name type="common">Castor bean</name>
    <dbReference type="NCBI Taxonomy" id="3988"/>
    <lineage>
        <taxon>Eukaryota</taxon>
        <taxon>Viridiplantae</taxon>
        <taxon>Streptophyta</taxon>
        <taxon>Embryophyta</taxon>
        <taxon>Tracheophyta</taxon>
        <taxon>Spermatophyta</taxon>
        <taxon>Magnoliopsida</taxon>
        <taxon>eudicotyledons</taxon>
        <taxon>Gunneridae</taxon>
        <taxon>Pentapetalae</taxon>
        <taxon>rosids</taxon>
        <taxon>fabids</taxon>
        <taxon>Malpighiales</taxon>
        <taxon>Euphorbiaceae</taxon>
        <taxon>Acalyphoideae</taxon>
        <taxon>Acalypheae</taxon>
        <taxon>Ricinus</taxon>
    </lineage>
</organism>
<dbReference type="InParanoid" id="B9R9K7"/>
<accession>B9R9K7</accession>
<evidence type="ECO:0000259" key="5">
    <source>
        <dbReference type="Pfam" id="PF09258"/>
    </source>
</evidence>